<keyword evidence="7" id="KW-1185">Reference proteome</keyword>
<keyword evidence="4" id="KW-0812">Transmembrane</keyword>
<dbReference type="InterPro" id="IPR002123">
    <property type="entry name" value="Plipid/glycerol_acylTrfase"/>
</dbReference>
<reference evidence="6 7" key="1">
    <citation type="journal article" date="2013" name="Genome Announc.">
        <title>Draft Genome Sequence of Cesiribacter andamanensis Strain AMV16T, Isolated from a Soil Sample from a Mud Volcano in the Andaman Islands, India.</title>
        <authorList>
            <person name="Shivaji S."/>
            <person name="Ara S."/>
            <person name="Begum Z."/>
            <person name="Srinivas T.N."/>
            <person name="Singh A."/>
            <person name="Kumar Pinnaka A."/>
        </authorList>
    </citation>
    <scope>NUCLEOTIDE SEQUENCE [LARGE SCALE GENOMIC DNA]</scope>
    <source>
        <strain evidence="6 7">AMV16</strain>
    </source>
</reference>
<keyword evidence="2 6" id="KW-0808">Transferase</keyword>
<feature type="domain" description="Phospholipid/glycerol acyltransferase" evidence="5">
    <location>
        <begin position="76"/>
        <end position="190"/>
    </location>
</feature>
<dbReference type="SMART" id="SM00563">
    <property type="entry name" value="PlsC"/>
    <property type="match status" value="1"/>
</dbReference>
<dbReference type="CDD" id="cd07989">
    <property type="entry name" value="LPLAT_AGPAT-like"/>
    <property type="match status" value="1"/>
</dbReference>
<comment type="pathway">
    <text evidence="1">Lipid metabolism.</text>
</comment>
<protein>
    <submittedName>
        <fullName evidence="6">1-acyl-sn-glycerol-3-phosphate acyltransferase</fullName>
        <ecNumber evidence="6">2.3.1.51</ecNumber>
    </submittedName>
</protein>
<dbReference type="PANTHER" id="PTHR10434">
    <property type="entry name" value="1-ACYL-SN-GLYCEROL-3-PHOSPHATE ACYLTRANSFERASE"/>
    <property type="match status" value="1"/>
</dbReference>
<dbReference type="OrthoDB" id="9803035at2"/>
<dbReference type="Proteomes" id="UP000011910">
    <property type="component" value="Unassembled WGS sequence"/>
</dbReference>
<dbReference type="GO" id="GO:0006654">
    <property type="term" value="P:phosphatidic acid biosynthetic process"/>
    <property type="evidence" value="ECO:0007669"/>
    <property type="project" value="TreeGrafter"/>
</dbReference>
<keyword evidence="4" id="KW-1133">Transmembrane helix</keyword>
<dbReference type="AlphaFoldDB" id="M7N400"/>
<comment type="caution">
    <text evidence="6">The sequence shown here is derived from an EMBL/GenBank/DDBJ whole genome shotgun (WGS) entry which is preliminary data.</text>
</comment>
<dbReference type="EMBL" id="AODQ01000081">
    <property type="protein sequence ID" value="EMR01941.1"/>
    <property type="molecule type" value="Genomic_DNA"/>
</dbReference>
<feature type="transmembrane region" description="Helical" evidence="4">
    <location>
        <begin position="7"/>
        <end position="25"/>
    </location>
</feature>
<dbReference type="Pfam" id="PF01553">
    <property type="entry name" value="Acyltransferase"/>
    <property type="match status" value="1"/>
</dbReference>
<dbReference type="eggNOG" id="COG0204">
    <property type="taxonomic scope" value="Bacteria"/>
</dbReference>
<dbReference type="GO" id="GO:0003841">
    <property type="term" value="F:1-acylglycerol-3-phosphate O-acyltransferase activity"/>
    <property type="evidence" value="ECO:0007669"/>
    <property type="project" value="UniProtKB-EC"/>
</dbReference>
<keyword evidence="3 6" id="KW-0012">Acyltransferase</keyword>
<evidence type="ECO:0000313" key="6">
    <source>
        <dbReference type="EMBL" id="EMR01941.1"/>
    </source>
</evidence>
<evidence type="ECO:0000256" key="4">
    <source>
        <dbReference type="SAM" id="Phobius"/>
    </source>
</evidence>
<dbReference type="STRING" id="1279009.ADICEAN_02920"/>
<accession>M7N400</accession>
<evidence type="ECO:0000313" key="7">
    <source>
        <dbReference type="Proteomes" id="UP000011910"/>
    </source>
</evidence>
<evidence type="ECO:0000256" key="2">
    <source>
        <dbReference type="ARBA" id="ARBA00022679"/>
    </source>
</evidence>
<name>M7N400_9BACT</name>
<dbReference type="PANTHER" id="PTHR10434:SF66">
    <property type="entry name" value="PHOSPHOLIPID_GLYCEROL ACYLTRANSFERASE DOMAIN-CONTAINING PROTEIN"/>
    <property type="match status" value="1"/>
</dbReference>
<evidence type="ECO:0000256" key="1">
    <source>
        <dbReference type="ARBA" id="ARBA00005189"/>
    </source>
</evidence>
<proteinExistence type="predicted"/>
<evidence type="ECO:0000256" key="3">
    <source>
        <dbReference type="ARBA" id="ARBA00023315"/>
    </source>
</evidence>
<keyword evidence="4" id="KW-0472">Membrane</keyword>
<dbReference type="SUPFAM" id="SSF69593">
    <property type="entry name" value="Glycerol-3-phosphate (1)-acyltransferase"/>
    <property type="match status" value="1"/>
</dbReference>
<dbReference type="EC" id="2.3.1.51" evidence="6"/>
<organism evidence="6 7">
    <name type="scientific">Cesiribacter andamanensis AMV16</name>
    <dbReference type="NCBI Taxonomy" id="1279009"/>
    <lineage>
        <taxon>Bacteria</taxon>
        <taxon>Pseudomonadati</taxon>
        <taxon>Bacteroidota</taxon>
        <taxon>Cytophagia</taxon>
        <taxon>Cytophagales</taxon>
        <taxon>Cesiribacteraceae</taxon>
        <taxon>Cesiribacter</taxon>
    </lineage>
</organism>
<sequence>MRKNPLLLVYTAYAGLVFLFFMFLYSPLMLLPLLVKKEGNRLSFWGFHLWAHCFRAFTGIWYEVKGLEHLSSRESYIIIPNHTSFLDICLLPLITKGAFKTLSKKEVGKIPIFGPFARLVTVMVDRSNAKSRLQSVIKMKKALQGGTSLVIFPEGTVNKTRQLLNPFYDGAFRIALETGASLVPVAIAGAGRLMPPKGLLMRPGTIRVQILAPVPVSSLGVANLPELKAGVYSSMEAQLQEMYAGLQPQPLQVQA</sequence>
<evidence type="ECO:0000259" key="5">
    <source>
        <dbReference type="SMART" id="SM00563"/>
    </source>
</evidence>
<gene>
    <name evidence="6" type="primary">plsC</name>
    <name evidence="6" type="ORF">ADICEAN_02920</name>
</gene>